<gene>
    <name evidence="1" type="ORF">KI387_003324</name>
</gene>
<dbReference type="EMBL" id="JAHRHJ020000001">
    <property type="protein sequence ID" value="KAH9331216.1"/>
    <property type="molecule type" value="Genomic_DNA"/>
</dbReference>
<reference evidence="1 2" key="1">
    <citation type="journal article" date="2021" name="Nat. Plants">
        <title>The Taxus genome provides insights into paclitaxel biosynthesis.</title>
        <authorList>
            <person name="Xiong X."/>
            <person name="Gou J."/>
            <person name="Liao Q."/>
            <person name="Li Y."/>
            <person name="Zhou Q."/>
            <person name="Bi G."/>
            <person name="Li C."/>
            <person name="Du R."/>
            <person name="Wang X."/>
            <person name="Sun T."/>
            <person name="Guo L."/>
            <person name="Liang H."/>
            <person name="Lu P."/>
            <person name="Wu Y."/>
            <person name="Zhang Z."/>
            <person name="Ro D.K."/>
            <person name="Shang Y."/>
            <person name="Huang S."/>
            <person name="Yan J."/>
        </authorList>
    </citation>
    <scope>NUCLEOTIDE SEQUENCE [LARGE SCALE GENOMIC DNA]</scope>
    <source>
        <strain evidence="1">Ta-2019</strain>
    </source>
</reference>
<evidence type="ECO:0000313" key="1">
    <source>
        <dbReference type="EMBL" id="KAH9331216.1"/>
    </source>
</evidence>
<name>A0AA38GXA0_TAXCH</name>
<organism evidence="1 2">
    <name type="scientific">Taxus chinensis</name>
    <name type="common">Chinese yew</name>
    <name type="synonym">Taxus wallichiana var. chinensis</name>
    <dbReference type="NCBI Taxonomy" id="29808"/>
    <lineage>
        <taxon>Eukaryota</taxon>
        <taxon>Viridiplantae</taxon>
        <taxon>Streptophyta</taxon>
        <taxon>Embryophyta</taxon>
        <taxon>Tracheophyta</taxon>
        <taxon>Spermatophyta</taxon>
        <taxon>Pinopsida</taxon>
        <taxon>Pinidae</taxon>
        <taxon>Conifers II</taxon>
        <taxon>Cupressales</taxon>
        <taxon>Taxaceae</taxon>
        <taxon>Taxus</taxon>
    </lineage>
</organism>
<dbReference type="Proteomes" id="UP000824469">
    <property type="component" value="Unassembled WGS sequence"/>
</dbReference>
<feature type="non-terminal residue" evidence="1">
    <location>
        <position position="1"/>
    </location>
</feature>
<feature type="non-terminal residue" evidence="1">
    <location>
        <position position="81"/>
    </location>
</feature>
<accession>A0AA38GXA0</accession>
<sequence>SPVNAIYDTKEMEEEVEIDETKEKNMKYYEKYLGVEEVDMHNGLIEYVDDEDENDEEAPSFSCVVFTHAQSRKGASSSMVV</sequence>
<dbReference type="AlphaFoldDB" id="A0AA38GXA0"/>
<proteinExistence type="predicted"/>
<keyword evidence="2" id="KW-1185">Reference proteome</keyword>
<evidence type="ECO:0000313" key="2">
    <source>
        <dbReference type="Proteomes" id="UP000824469"/>
    </source>
</evidence>
<protein>
    <submittedName>
        <fullName evidence="1">Uncharacterized protein</fullName>
    </submittedName>
</protein>
<comment type="caution">
    <text evidence="1">The sequence shown here is derived from an EMBL/GenBank/DDBJ whole genome shotgun (WGS) entry which is preliminary data.</text>
</comment>